<dbReference type="InterPro" id="IPR017562">
    <property type="entry name" value="Cyt_c_biogenesis_CcsA"/>
</dbReference>
<protein>
    <submittedName>
        <fullName evidence="8">C-type cytochrome biogenesis protein CcsB</fullName>
    </submittedName>
</protein>
<proteinExistence type="predicted"/>
<feature type="transmembrane region" description="Helical" evidence="6">
    <location>
        <begin position="302"/>
        <end position="324"/>
    </location>
</feature>
<evidence type="ECO:0000256" key="6">
    <source>
        <dbReference type="SAM" id="Phobius"/>
    </source>
</evidence>
<evidence type="ECO:0000256" key="2">
    <source>
        <dbReference type="ARBA" id="ARBA00022692"/>
    </source>
</evidence>
<dbReference type="OrthoDB" id="9814290at2"/>
<feature type="transmembrane region" description="Helical" evidence="6">
    <location>
        <begin position="140"/>
        <end position="163"/>
    </location>
</feature>
<dbReference type="GO" id="GO:0005886">
    <property type="term" value="C:plasma membrane"/>
    <property type="evidence" value="ECO:0007669"/>
    <property type="project" value="TreeGrafter"/>
</dbReference>
<organism evidence="8 9">
    <name type="scientific">Niallia nealsonii</name>
    <dbReference type="NCBI Taxonomy" id="115979"/>
    <lineage>
        <taxon>Bacteria</taxon>
        <taxon>Bacillati</taxon>
        <taxon>Bacillota</taxon>
        <taxon>Bacilli</taxon>
        <taxon>Bacillales</taxon>
        <taxon>Bacillaceae</taxon>
        <taxon>Niallia</taxon>
    </lineage>
</organism>
<keyword evidence="2 6" id="KW-0812">Transmembrane</keyword>
<feature type="domain" description="Cytochrome c assembly protein" evidence="7">
    <location>
        <begin position="257"/>
        <end position="388"/>
    </location>
</feature>
<dbReference type="GO" id="GO:0017004">
    <property type="term" value="P:cytochrome complex assembly"/>
    <property type="evidence" value="ECO:0007669"/>
    <property type="project" value="UniProtKB-KW"/>
</dbReference>
<gene>
    <name evidence="8" type="primary">ccsB</name>
    <name evidence="8" type="ORF">CWS01_08855</name>
</gene>
<dbReference type="EMBL" id="PISE01000016">
    <property type="protein sequence ID" value="PKG24165.1"/>
    <property type="molecule type" value="Genomic_DNA"/>
</dbReference>
<feature type="domain" description="Cytochrome c assembly protein" evidence="7">
    <location>
        <begin position="73"/>
        <end position="193"/>
    </location>
</feature>
<feature type="transmembrane region" description="Helical" evidence="6">
    <location>
        <begin position="175"/>
        <end position="196"/>
    </location>
</feature>
<reference evidence="8 9" key="1">
    <citation type="journal article" date="2003" name="Int. J. Syst. Evol. Microbiol.">
        <title>Bacillus nealsonii sp. nov., isolated from a spacecraft-assembly facility, whose spores are gamma-radiation resistant.</title>
        <authorList>
            <person name="Venkateswaran K."/>
            <person name="Kempf M."/>
            <person name="Chen F."/>
            <person name="Satomi M."/>
            <person name="Nicholson W."/>
            <person name="Kern R."/>
        </authorList>
    </citation>
    <scope>NUCLEOTIDE SEQUENCE [LARGE SCALE GENOMIC DNA]</scope>
    <source>
        <strain evidence="8 9">FO-92</strain>
    </source>
</reference>
<evidence type="ECO:0000259" key="7">
    <source>
        <dbReference type="Pfam" id="PF01578"/>
    </source>
</evidence>
<feature type="transmembrane region" description="Helical" evidence="6">
    <location>
        <begin position="6"/>
        <end position="26"/>
    </location>
</feature>
<dbReference type="RefSeq" id="WP_101176827.1">
    <property type="nucleotide sequence ID" value="NZ_PISE01000016.1"/>
</dbReference>
<dbReference type="NCBIfam" id="TIGR03144">
    <property type="entry name" value="cytochr_II_ccsB"/>
    <property type="match status" value="1"/>
</dbReference>
<evidence type="ECO:0000313" key="8">
    <source>
        <dbReference type="EMBL" id="PKG24165.1"/>
    </source>
</evidence>
<sequence length="391" mass="43576">MASVSSNFLFASFLLYIVATLFFGGGVNQRQKDKKKMLGKFSTIGMIITVFAFFSHLTYFILRWIASGHAPVSNLFEFICFFALAIVAGFLLIVKLYQLPSLGVFTLPVVIVLLAYANMFPKDVAPLIPALQSSWLKIHVITAALGEGILSVSFAAGFIYLLKSTNDQNIKSIKGIELIIFIFLSFIGFILLNLILSSIGFKEEIYIVDSQGEKTVIEYHMPPIIGPAEKEAANNTDFQPFLTVPATINSGKLNSLLLSVVAGGILYVLARLILRKRVGTALKPLVKNVSLDLLDEISYRSVLIGFPVFTLGALIFAMIWAQIAWSRFWDWDPKEVWALITWLFYAAFLHLRIAKDWQGKKSAWLAVLGFIIIMFNLIVVNLIMVGLHSYA</sequence>
<evidence type="ECO:0000313" key="9">
    <source>
        <dbReference type="Proteomes" id="UP000233375"/>
    </source>
</evidence>
<dbReference type="GO" id="GO:0020037">
    <property type="term" value="F:heme binding"/>
    <property type="evidence" value="ECO:0007669"/>
    <property type="project" value="InterPro"/>
</dbReference>
<feature type="transmembrane region" description="Helical" evidence="6">
    <location>
        <begin position="101"/>
        <end position="120"/>
    </location>
</feature>
<evidence type="ECO:0000256" key="5">
    <source>
        <dbReference type="ARBA" id="ARBA00023136"/>
    </source>
</evidence>
<evidence type="ECO:0000256" key="1">
    <source>
        <dbReference type="ARBA" id="ARBA00004141"/>
    </source>
</evidence>
<keyword evidence="5 6" id="KW-0472">Membrane</keyword>
<keyword evidence="3" id="KW-0201">Cytochrome c-type biogenesis</keyword>
<dbReference type="InterPro" id="IPR002541">
    <property type="entry name" value="Cyt_c_assembly"/>
</dbReference>
<keyword evidence="9" id="KW-1185">Reference proteome</keyword>
<comment type="subcellular location">
    <subcellularLocation>
        <location evidence="1">Membrane</location>
        <topology evidence="1">Multi-pass membrane protein</topology>
    </subcellularLocation>
</comment>
<evidence type="ECO:0000256" key="3">
    <source>
        <dbReference type="ARBA" id="ARBA00022748"/>
    </source>
</evidence>
<feature type="transmembrane region" description="Helical" evidence="6">
    <location>
        <begin position="74"/>
        <end position="94"/>
    </location>
</feature>
<name>A0A2N0Z3S7_9BACI</name>
<keyword evidence="4 6" id="KW-1133">Transmembrane helix</keyword>
<dbReference type="InterPro" id="IPR045062">
    <property type="entry name" value="Cyt_c_biogenesis_CcsA/CcmC"/>
</dbReference>
<dbReference type="PANTHER" id="PTHR30071:SF1">
    <property type="entry name" value="CYTOCHROME B_B6 PROTEIN-RELATED"/>
    <property type="match status" value="1"/>
</dbReference>
<dbReference type="Pfam" id="PF01578">
    <property type="entry name" value="Cytochrom_C_asm"/>
    <property type="match status" value="2"/>
</dbReference>
<feature type="transmembrane region" description="Helical" evidence="6">
    <location>
        <begin position="336"/>
        <end position="353"/>
    </location>
</feature>
<comment type="caution">
    <text evidence="8">The sequence shown here is derived from an EMBL/GenBank/DDBJ whole genome shotgun (WGS) entry which is preliminary data.</text>
</comment>
<dbReference type="AlphaFoldDB" id="A0A2N0Z3S7"/>
<dbReference type="PANTHER" id="PTHR30071">
    <property type="entry name" value="HEME EXPORTER PROTEIN C"/>
    <property type="match status" value="1"/>
</dbReference>
<evidence type="ECO:0000256" key="4">
    <source>
        <dbReference type="ARBA" id="ARBA00022989"/>
    </source>
</evidence>
<feature type="transmembrane region" description="Helical" evidence="6">
    <location>
        <begin position="38"/>
        <end position="62"/>
    </location>
</feature>
<feature type="transmembrane region" description="Helical" evidence="6">
    <location>
        <begin position="256"/>
        <end position="274"/>
    </location>
</feature>
<feature type="transmembrane region" description="Helical" evidence="6">
    <location>
        <begin position="365"/>
        <end position="387"/>
    </location>
</feature>
<accession>A0A2N0Z3S7</accession>
<dbReference type="Proteomes" id="UP000233375">
    <property type="component" value="Unassembled WGS sequence"/>
</dbReference>